<evidence type="ECO:0000313" key="3">
    <source>
        <dbReference type="EMBL" id="OHV31062.1"/>
    </source>
</evidence>
<evidence type="ECO:0000256" key="1">
    <source>
        <dbReference type="SAM" id="SignalP"/>
    </source>
</evidence>
<keyword evidence="1" id="KW-0732">Signal</keyword>
<dbReference type="GO" id="GO:1904680">
    <property type="term" value="F:peptide transmembrane transporter activity"/>
    <property type="evidence" value="ECO:0007669"/>
    <property type="project" value="TreeGrafter"/>
</dbReference>
<dbReference type="InterPro" id="IPR030678">
    <property type="entry name" value="Peptide/Ni-bd"/>
</dbReference>
<dbReference type="Pfam" id="PF00496">
    <property type="entry name" value="SBP_bac_5"/>
    <property type="match status" value="1"/>
</dbReference>
<dbReference type="GO" id="GO:0043190">
    <property type="term" value="C:ATP-binding cassette (ABC) transporter complex"/>
    <property type="evidence" value="ECO:0007669"/>
    <property type="project" value="InterPro"/>
</dbReference>
<dbReference type="Proteomes" id="UP000179769">
    <property type="component" value="Unassembled WGS sequence"/>
</dbReference>
<dbReference type="InterPro" id="IPR000914">
    <property type="entry name" value="SBP_5_dom"/>
</dbReference>
<feature type="domain" description="Solute-binding protein family 5" evidence="2">
    <location>
        <begin position="79"/>
        <end position="410"/>
    </location>
</feature>
<dbReference type="GO" id="GO:0015833">
    <property type="term" value="P:peptide transport"/>
    <property type="evidence" value="ECO:0007669"/>
    <property type="project" value="TreeGrafter"/>
</dbReference>
<organism evidence="3 4">
    <name type="scientific">Parafrankia soli</name>
    <dbReference type="NCBI Taxonomy" id="2599596"/>
    <lineage>
        <taxon>Bacteria</taxon>
        <taxon>Bacillati</taxon>
        <taxon>Actinomycetota</taxon>
        <taxon>Actinomycetes</taxon>
        <taxon>Frankiales</taxon>
        <taxon>Frankiaceae</taxon>
        <taxon>Parafrankia</taxon>
    </lineage>
</organism>
<accession>A0A1S1QDA5</accession>
<dbReference type="Gene3D" id="3.40.190.10">
    <property type="entry name" value="Periplasmic binding protein-like II"/>
    <property type="match status" value="1"/>
</dbReference>
<dbReference type="PANTHER" id="PTHR30290">
    <property type="entry name" value="PERIPLASMIC BINDING COMPONENT OF ABC TRANSPORTER"/>
    <property type="match status" value="1"/>
</dbReference>
<feature type="signal peptide" evidence="1">
    <location>
        <begin position="1"/>
        <end position="25"/>
    </location>
</feature>
<dbReference type="CDD" id="cd08496">
    <property type="entry name" value="PBP2_NikA_DppA_OppA_like_9"/>
    <property type="match status" value="1"/>
</dbReference>
<dbReference type="PIRSF" id="PIRSF002741">
    <property type="entry name" value="MppA"/>
    <property type="match status" value="1"/>
</dbReference>
<comment type="caution">
    <text evidence="3">The sequence shown here is derived from an EMBL/GenBank/DDBJ whole genome shotgun (WGS) entry which is preliminary data.</text>
</comment>
<evidence type="ECO:0000313" key="4">
    <source>
        <dbReference type="Proteomes" id="UP000179769"/>
    </source>
</evidence>
<feature type="chain" id="PRO_5010251248" evidence="1">
    <location>
        <begin position="26"/>
        <end position="506"/>
    </location>
</feature>
<dbReference type="EMBL" id="MAXA01000169">
    <property type="protein sequence ID" value="OHV31062.1"/>
    <property type="molecule type" value="Genomic_DNA"/>
</dbReference>
<name>A0A1S1QDA5_9ACTN</name>
<sequence>MRRSKLALVSAVALAALLAGCTGGAAPGAESSAGATKNTLTLAMSADITGWDPSNQPGYQGWGPEAIWDSLIKCDAFGKPEADIADKWTVSADGKSFTAHIREGQKFSDGTPVDSAAVAASFQYLTSHGGSQGDYKGLKTDAPDAQNITLTWPEAQPMIINRVCNPKITTKALLDSGKVNDKPVGSGPYVLDETATTRGSVYTFTKNESHWNTAAYPYKKLVLKVIESETARVSALKTGQVDGSLITAASYNEVEASGLNVVTMQGQTTRLLLTDHLGKEVPALGSLKVRQAINMVFDRDAMVKNLYQGHGKPAYQIFRPGSDAYIDGMADPYPFDVTKAKALMAEAGYASGFDLSLPTMAGQNHETLMPYVTQQLGLLGIKVKQVPLSGANAIDDLLSGTYPVVLWQLGNFGQSLLDIDIVVRSTGYWNLEHQPDATVDGLWKKILTGDEATRKTAQQDINKYVIEQAWFAPMVNPDGFYAHSPDVKIDHVSDHEALTPKLRDFK</sequence>
<dbReference type="SUPFAM" id="SSF53850">
    <property type="entry name" value="Periplasmic binding protein-like II"/>
    <property type="match status" value="1"/>
</dbReference>
<protein>
    <submittedName>
        <fullName evidence="3">ABC transporter substrate-binding protein</fullName>
    </submittedName>
</protein>
<dbReference type="InterPro" id="IPR039424">
    <property type="entry name" value="SBP_5"/>
</dbReference>
<reference evidence="4" key="1">
    <citation type="submission" date="2016-07" db="EMBL/GenBank/DDBJ databases">
        <title>Frankia sp. NRRL B-16219 Genome sequencing.</title>
        <authorList>
            <person name="Ghodhbane-Gtari F."/>
            <person name="Swanson E."/>
            <person name="Gueddou A."/>
            <person name="Louati M."/>
            <person name="Nouioui I."/>
            <person name="Hezbri K."/>
            <person name="Abebe-Akele F."/>
            <person name="Simpson S."/>
            <person name="Morris K."/>
            <person name="Thomas K."/>
            <person name="Gtari M."/>
            <person name="Tisa L.S."/>
        </authorList>
    </citation>
    <scope>NUCLEOTIDE SEQUENCE [LARGE SCALE GENOMIC DNA]</scope>
    <source>
        <strain evidence="4">NRRL B-16219</strain>
    </source>
</reference>
<dbReference type="GO" id="GO:0042597">
    <property type="term" value="C:periplasmic space"/>
    <property type="evidence" value="ECO:0007669"/>
    <property type="project" value="UniProtKB-ARBA"/>
</dbReference>
<proteinExistence type="predicted"/>
<dbReference type="Gene3D" id="3.10.105.10">
    <property type="entry name" value="Dipeptide-binding Protein, Domain 3"/>
    <property type="match status" value="1"/>
</dbReference>
<evidence type="ECO:0000259" key="2">
    <source>
        <dbReference type="Pfam" id="PF00496"/>
    </source>
</evidence>
<keyword evidence="4" id="KW-1185">Reference proteome</keyword>
<gene>
    <name evidence="3" type="ORF">BBK14_16165</name>
</gene>
<dbReference type="PROSITE" id="PS51257">
    <property type="entry name" value="PROKAR_LIPOPROTEIN"/>
    <property type="match status" value="1"/>
</dbReference>
<dbReference type="OrthoDB" id="9764591at2"/>
<dbReference type="AlphaFoldDB" id="A0A1S1QDA5"/>